<organism evidence="8 9">
    <name type="scientific">Aedes albopictus</name>
    <name type="common">Asian tiger mosquito</name>
    <name type="synonym">Stegomyia albopicta</name>
    <dbReference type="NCBI Taxonomy" id="7160"/>
    <lineage>
        <taxon>Eukaryota</taxon>
        <taxon>Metazoa</taxon>
        <taxon>Ecdysozoa</taxon>
        <taxon>Arthropoda</taxon>
        <taxon>Hexapoda</taxon>
        <taxon>Insecta</taxon>
        <taxon>Pterygota</taxon>
        <taxon>Neoptera</taxon>
        <taxon>Endopterygota</taxon>
        <taxon>Diptera</taxon>
        <taxon>Nematocera</taxon>
        <taxon>Culicoidea</taxon>
        <taxon>Culicidae</taxon>
        <taxon>Culicinae</taxon>
        <taxon>Aedini</taxon>
        <taxon>Aedes</taxon>
        <taxon>Stegomyia</taxon>
    </lineage>
</organism>
<dbReference type="InterPro" id="IPR036397">
    <property type="entry name" value="RNaseH_sf"/>
</dbReference>
<evidence type="ECO:0000313" key="9">
    <source>
        <dbReference type="Proteomes" id="UP000069940"/>
    </source>
</evidence>
<dbReference type="PROSITE" id="PS50994">
    <property type="entry name" value="INTEGRASE"/>
    <property type="match status" value="1"/>
</dbReference>
<dbReference type="SMART" id="SM00249">
    <property type="entry name" value="PHD"/>
    <property type="match status" value="1"/>
</dbReference>
<dbReference type="PROSITE" id="PS01359">
    <property type="entry name" value="ZF_PHD_1"/>
    <property type="match status" value="1"/>
</dbReference>
<evidence type="ECO:0000256" key="3">
    <source>
        <dbReference type="ARBA" id="ARBA00022833"/>
    </source>
</evidence>
<feature type="compositionally biased region" description="Basic and acidic residues" evidence="5">
    <location>
        <begin position="596"/>
        <end position="610"/>
    </location>
</feature>
<dbReference type="Gene3D" id="3.30.420.10">
    <property type="entry name" value="Ribonuclease H-like superfamily/Ribonuclease H"/>
    <property type="match status" value="1"/>
</dbReference>
<evidence type="ECO:0000313" key="8">
    <source>
        <dbReference type="EnsemblMetazoa" id="AALFPA23_010742.P15095"/>
    </source>
</evidence>
<evidence type="ECO:0000256" key="1">
    <source>
        <dbReference type="ARBA" id="ARBA00022723"/>
    </source>
</evidence>
<dbReference type="Pfam" id="PF03564">
    <property type="entry name" value="DUF1759"/>
    <property type="match status" value="1"/>
</dbReference>
<feature type="domain" description="PHD-type" evidence="6">
    <location>
        <begin position="6"/>
        <end position="55"/>
    </location>
</feature>
<dbReference type="SUPFAM" id="SSF57903">
    <property type="entry name" value="FYVE/PHD zinc finger"/>
    <property type="match status" value="1"/>
</dbReference>
<protein>
    <submittedName>
        <fullName evidence="8">Uncharacterized protein</fullName>
    </submittedName>
</protein>
<dbReference type="InterPro" id="IPR008042">
    <property type="entry name" value="Retrotrans_Pao"/>
</dbReference>
<keyword evidence="2 4" id="KW-0863">Zinc-finger</keyword>
<evidence type="ECO:0000256" key="5">
    <source>
        <dbReference type="SAM" id="MobiDB-lite"/>
    </source>
</evidence>
<feature type="domain" description="Integrase catalytic" evidence="7">
    <location>
        <begin position="1743"/>
        <end position="1928"/>
    </location>
</feature>
<dbReference type="InterPro" id="IPR005312">
    <property type="entry name" value="DUF1759"/>
</dbReference>
<dbReference type="InterPro" id="IPR001584">
    <property type="entry name" value="Integrase_cat-core"/>
</dbReference>
<feature type="compositionally biased region" description="Polar residues" evidence="5">
    <location>
        <begin position="611"/>
        <end position="627"/>
    </location>
</feature>
<keyword evidence="1" id="KW-0479">Metal-binding</keyword>
<dbReference type="InterPro" id="IPR043502">
    <property type="entry name" value="DNA/RNA_pol_sf"/>
</dbReference>
<dbReference type="PANTHER" id="PTHR47331:SF1">
    <property type="entry name" value="GAG-LIKE PROTEIN"/>
    <property type="match status" value="1"/>
</dbReference>
<dbReference type="InterPro" id="IPR019786">
    <property type="entry name" value="Zinc_finger_PHD-type_CS"/>
</dbReference>
<reference evidence="8" key="2">
    <citation type="submission" date="2025-05" db="UniProtKB">
        <authorList>
            <consortium name="EnsemblMetazoa"/>
        </authorList>
    </citation>
    <scope>IDENTIFICATION</scope>
    <source>
        <strain evidence="8">Foshan</strain>
    </source>
</reference>
<feature type="region of interest" description="Disordered" evidence="5">
    <location>
        <begin position="712"/>
        <end position="736"/>
    </location>
</feature>
<dbReference type="GeneID" id="134288484"/>
<feature type="compositionally biased region" description="Polar residues" evidence="5">
    <location>
        <begin position="723"/>
        <end position="732"/>
    </location>
</feature>
<dbReference type="Pfam" id="PF18701">
    <property type="entry name" value="DUF5641"/>
    <property type="match status" value="1"/>
</dbReference>
<dbReference type="EnsemblMetazoa" id="AALFPA23_010742.R15095">
    <property type="protein sequence ID" value="AALFPA23_010742.P15095"/>
    <property type="gene ID" value="AALFPA23_010742"/>
</dbReference>
<dbReference type="PROSITE" id="PS50016">
    <property type="entry name" value="ZF_PHD_2"/>
    <property type="match status" value="1"/>
</dbReference>
<reference evidence="9" key="1">
    <citation type="journal article" date="2015" name="Proc. Natl. Acad. Sci. U.S.A.">
        <title>Genome sequence of the Asian Tiger mosquito, Aedes albopictus, reveals insights into its biology, genetics, and evolution.</title>
        <authorList>
            <person name="Chen X.G."/>
            <person name="Jiang X."/>
            <person name="Gu J."/>
            <person name="Xu M."/>
            <person name="Wu Y."/>
            <person name="Deng Y."/>
            <person name="Zhang C."/>
            <person name="Bonizzoni M."/>
            <person name="Dermauw W."/>
            <person name="Vontas J."/>
            <person name="Armbruster P."/>
            <person name="Huang X."/>
            <person name="Yang Y."/>
            <person name="Zhang H."/>
            <person name="He W."/>
            <person name="Peng H."/>
            <person name="Liu Y."/>
            <person name="Wu K."/>
            <person name="Chen J."/>
            <person name="Lirakis M."/>
            <person name="Topalis P."/>
            <person name="Van Leeuwen T."/>
            <person name="Hall A.B."/>
            <person name="Jiang X."/>
            <person name="Thorpe C."/>
            <person name="Mueller R.L."/>
            <person name="Sun C."/>
            <person name="Waterhouse R.M."/>
            <person name="Yan G."/>
            <person name="Tu Z.J."/>
            <person name="Fang X."/>
            <person name="James A.A."/>
        </authorList>
    </citation>
    <scope>NUCLEOTIDE SEQUENCE [LARGE SCALE GENOMIC DNA]</scope>
    <source>
        <strain evidence="9">Foshan</strain>
    </source>
</reference>
<feature type="region of interest" description="Disordered" evidence="5">
    <location>
        <begin position="593"/>
        <end position="629"/>
    </location>
</feature>
<dbReference type="InterPro" id="IPR019787">
    <property type="entry name" value="Znf_PHD-finger"/>
</dbReference>
<evidence type="ECO:0000256" key="2">
    <source>
        <dbReference type="ARBA" id="ARBA00022771"/>
    </source>
</evidence>
<evidence type="ECO:0000256" key="4">
    <source>
        <dbReference type="PROSITE-ProRule" id="PRU00146"/>
    </source>
</evidence>
<evidence type="ECO:0000259" key="6">
    <source>
        <dbReference type="PROSITE" id="PS50016"/>
    </source>
</evidence>
<keyword evidence="3" id="KW-0862">Zinc</keyword>
<dbReference type="CDD" id="cd15489">
    <property type="entry name" value="PHD_SF"/>
    <property type="match status" value="1"/>
</dbReference>
<dbReference type="Gene3D" id="3.30.40.10">
    <property type="entry name" value="Zinc/RING finger domain, C3HC4 (zinc finger)"/>
    <property type="match status" value="1"/>
</dbReference>
<dbReference type="RefSeq" id="XP_062709459.1">
    <property type="nucleotide sequence ID" value="XM_062853475.1"/>
</dbReference>
<sequence>MPETDRFDCKLCRRSNNVDDMVFCAVCQEWYHYQCVGVTSAVANESWMCARCLALPSSTRIGELLGSDPVFPATIINVPSPRTTESPSAVASTSSVVSHGTNPGLPLATSAAFSTVSSTAPPGLVPPAVAGPSGWVPATTTTATTTNYGQSLLTEQARASLQWVQDHRAFLEQQLEESHRKELERKKALLGQLTNNALQSVISGAASISFNEQPAAVGGVDNVGSWLGRMIGEMENLSITPASAGPQMTASVTPVLNSSTPTTTGPANQYVCDPSLSSLLLGVPSGVSKIPTSSFCEGQYITMPSVPLYGYSPPGMDYSRQISAFPISTQAPLMGLGNATLTNVVTACPTVPTASIPQVPGYGGLLGNASVPRIHPNPTVSQSPMGGYYPMISPQALPLQYPVGPTQQQLLARQVMPKDLPPFRGDPEDWPLFFTAYTNSTAACGYTNVENLARLQRALQGKAFDAVKSRLLLPACVPQVMSTLYMLYGRPELIIQTLLDKVRETPAPKADRLETLITFGMAVQNLCDHIEATGQMEHLCNPVLLRELVDKIPAQQRLNWALYKQQFVTADLRTFAGFMSMLVAAASDVTFTTDSKQSRSDRGERNRDKSFLNTHAASESTTKQSNLEDVPRKLEVKDVLCLACNGRNHKVKDCATFKTWDADSRWKTIEDHRLCHTCLGKHGRRPCKIQVVCGVEGCQQRHHRLLHSSVQNHRPLTKDDQNTAKQGNTSEEGLNAHHATKKATLFRILPVTLTWKDKSVETFAFLDDGSDMTLVEQSIAERLGIDDGEPLPLCLTWTSNVTRQEPKSQRIHLEISGKGKYERFTLKDARTVSSLNLPKQTLKYGELARQYSHLRGLPVTSYEAATPGILIGSNNASLTATLNLREGQLGDPLASKTRLGWSVYGYTAKGERVTNFMLHVCECRREYQVDQDLHELVKQHFTVENIGVSADKGPESEEDKRARRILEETTKRISNRFETGLLWRHDHVEFPNSFPMAMRRLQCFERRMKKDHELQASVQLQISEYLENDYIHEVTRKEMESTDPKKVWYLPLGAVRNPKKPGKIRLVWDAAAKVGGVSFNSMLLKGPDLLTPLASVLCKFRERPVAVCGDLKQMFHQFRIRQEDAHSQRFLYREHPSQPVRMFVMDVGTFGATCSPCQAQFIKNRNAEENEEEFPEAAEAIKKKHYVDDYLDSFDTEKEAIKVALEVTEVHARGGFCIRNWHSNSDALLKRVGEPSAGQPKAISIDSESGAERVLGLLWLPKEDVIAFASNQQLHDIAPTKRNILRCVMSLFDSQGILSHITIQGRMIIQDTWRNQTQWDEEVAEAIRLRWFRWIKLFEEVEQMRLHRSYFPGFTAAEVGPVELHVFTDASEEAFACAAYFRATIMGRVHVTLVMAKAKVAPLKSLSVPRLELMGALLGARLAKAVKEFHTFSIARRVMWTDSKTTLAWVQSQHRRYRQFVAFRVGEILNKTEATEWRYVPTQHNPADDATKWGKGPSVDVTSRWFRGPDFLHRPETEWPEQRSTQSCETDEELRPCMVHRENLVEDVYQIGKFSKWERLLRAVAYVHRYIVNCYRKSKKQELMTGYLQQEELRNAENGLWRLVQASAYPEEVVVLKQEDGNGKKRIEKTSPVYKLSPFLDEHGVMRVDTRIGVVPYVTYDFKFPIILPRHHHLTKLIVDWHHRRYLHANHETVLNEVRQRFHVSNLRTVIRQVIKECQACKIAKAAPVQPRMAPLPESRLAARARPFSYVGMDYFGPIQVRVGRSLVKRWVALFTCLTVRAVHLEIVHSLSTESCKMAVRRFVARRGSPFEIRSDNGTNFQGASRELRDQIAAVDQQLAETFTNSNTKWTFNPPSAPHFGGSWERLVRSVKIALGSLCTDRNPDDETLLTVILEAESIVNSRPLTFIPLESVNQEALTPNHFILLSSSGVAQPPTILAEPMKVTRTNWKMARQLVDHFWRRWIREYLPTIAIRSKWTSETESLKVNDLVLIVDEGLRNGWTRGRVTALIPGSDGRIRQAMVQTTGGVFRRPVTKLAVLQVQGDGNSKTAAELQACYGSGDVANAGSTANLNMESIQDTPRSDSSHTN</sequence>
<dbReference type="InterPro" id="IPR001965">
    <property type="entry name" value="Znf_PHD"/>
</dbReference>
<dbReference type="InterPro" id="IPR013083">
    <property type="entry name" value="Znf_RING/FYVE/PHD"/>
</dbReference>
<evidence type="ECO:0000259" key="7">
    <source>
        <dbReference type="PROSITE" id="PS50994"/>
    </source>
</evidence>
<dbReference type="PANTHER" id="PTHR47331">
    <property type="entry name" value="PHD-TYPE DOMAIN-CONTAINING PROTEIN"/>
    <property type="match status" value="1"/>
</dbReference>
<dbReference type="Pfam" id="PF00628">
    <property type="entry name" value="PHD"/>
    <property type="match status" value="1"/>
</dbReference>
<proteinExistence type="predicted"/>
<dbReference type="InterPro" id="IPR011011">
    <property type="entry name" value="Znf_FYVE_PHD"/>
</dbReference>
<accession>A0ABM1YNH0</accession>
<dbReference type="InterPro" id="IPR012337">
    <property type="entry name" value="RNaseH-like_sf"/>
</dbReference>
<name>A0ABM1YNH0_AEDAL</name>
<dbReference type="SUPFAM" id="SSF53098">
    <property type="entry name" value="Ribonuclease H-like"/>
    <property type="match status" value="1"/>
</dbReference>
<dbReference type="Pfam" id="PF05380">
    <property type="entry name" value="Peptidase_A17"/>
    <property type="match status" value="1"/>
</dbReference>
<dbReference type="InterPro" id="IPR040676">
    <property type="entry name" value="DUF5641"/>
</dbReference>
<dbReference type="Proteomes" id="UP000069940">
    <property type="component" value="Unassembled WGS sequence"/>
</dbReference>
<keyword evidence="9" id="KW-1185">Reference proteome</keyword>
<dbReference type="SUPFAM" id="SSF56672">
    <property type="entry name" value="DNA/RNA polymerases"/>
    <property type="match status" value="1"/>
</dbReference>